<protein>
    <submittedName>
        <fullName evidence="2">Ovule protein</fullName>
    </submittedName>
</protein>
<reference evidence="2" key="2">
    <citation type="submission" date="2020-10" db="UniProtKB">
        <authorList>
            <consortium name="WormBaseParasite"/>
        </authorList>
    </citation>
    <scope>IDENTIFICATION</scope>
</reference>
<evidence type="ECO:0000313" key="1">
    <source>
        <dbReference type="Proteomes" id="UP000492821"/>
    </source>
</evidence>
<organism evidence="1 2">
    <name type="scientific">Panagrellus redivivus</name>
    <name type="common">Microworm</name>
    <dbReference type="NCBI Taxonomy" id="6233"/>
    <lineage>
        <taxon>Eukaryota</taxon>
        <taxon>Metazoa</taxon>
        <taxon>Ecdysozoa</taxon>
        <taxon>Nematoda</taxon>
        <taxon>Chromadorea</taxon>
        <taxon>Rhabditida</taxon>
        <taxon>Tylenchina</taxon>
        <taxon>Panagrolaimomorpha</taxon>
        <taxon>Panagrolaimoidea</taxon>
        <taxon>Panagrolaimidae</taxon>
        <taxon>Panagrellus</taxon>
    </lineage>
</organism>
<dbReference type="Proteomes" id="UP000492821">
    <property type="component" value="Unassembled WGS sequence"/>
</dbReference>
<proteinExistence type="predicted"/>
<accession>A0A7E4VT20</accession>
<name>A0A7E4VT20_PANRE</name>
<keyword evidence="1" id="KW-1185">Reference proteome</keyword>
<dbReference type="AlphaFoldDB" id="A0A7E4VT20"/>
<reference evidence="1" key="1">
    <citation type="journal article" date="2013" name="Genetics">
        <title>The draft genome and transcriptome of Panagrellus redivivus are shaped by the harsh demands of a free-living lifestyle.</title>
        <authorList>
            <person name="Srinivasan J."/>
            <person name="Dillman A.R."/>
            <person name="Macchietto M.G."/>
            <person name="Heikkinen L."/>
            <person name="Lakso M."/>
            <person name="Fracchia K.M."/>
            <person name="Antoshechkin I."/>
            <person name="Mortazavi A."/>
            <person name="Wong G."/>
            <person name="Sternberg P.W."/>
        </authorList>
    </citation>
    <scope>NUCLEOTIDE SEQUENCE [LARGE SCALE GENOMIC DNA]</scope>
    <source>
        <strain evidence="1">MT8872</strain>
    </source>
</reference>
<dbReference type="WBParaSite" id="Pan_g2978.t1">
    <property type="protein sequence ID" value="Pan_g2978.t1"/>
    <property type="gene ID" value="Pan_g2978"/>
</dbReference>
<sequence length="66" mass="7510">MCLHLQMPSVSLRRESILRLQPLGAACFNPPSQPTNPHVRDLVTFNDQQHLSPLNNTINIDDVIYE</sequence>
<evidence type="ECO:0000313" key="2">
    <source>
        <dbReference type="WBParaSite" id="Pan_g2978.t1"/>
    </source>
</evidence>